<keyword evidence="4" id="KW-0472">Membrane</keyword>
<gene>
    <name evidence="7" type="ORF">ZIOFF_072502</name>
</gene>
<accession>A0A8J5ETC3</accession>
<evidence type="ECO:0000256" key="4">
    <source>
        <dbReference type="SAM" id="Phobius"/>
    </source>
</evidence>
<dbReference type="EMBL" id="JACMSC010000022">
    <property type="protein sequence ID" value="KAG6467937.1"/>
    <property type="molecule type" value="Genomic_DNA"/>
</dbReference>
<feature type="domain" description="Teneurin NHL" evidence="6">
    <location>
        <begin position="134"/>
        <end position="184"/>
    </location>
</feature>
<keyword evidence="4" id="KW-0812">Transmembrane</keyword>
<evidence type="ECO:0000256" key="1">
    <source>
        <dbReference type="ARBA" id="ARBA00022737"/>
    </source>
</evidence>
<feature type="signal peptide" evidence="5">
    <location>
        <begin position="1"/>
        <end position="24"/>
    </location>
</feature>
<dbReference type="InterPro" id="IPR056822">
    <property type="entry name" value="TEN_NHL"/>
</dbReference>
<keyword evidence="4" id="KW-1133">Transmembrane helix</keyword>
<dbReference type="PANTHER" id="PTHR13833:SF78">
    <property type="entry name" value="POTASSIUM TRANSPORTER"/>
    <property type="match status" value="1"/>
</dbReference>
<reference evidence="7 8" key="1">
    <citation type="submission" date="2020-08" db="EMBL/GenBank/DDBJ databases">
        <title>Plant Genome Project.</title>
        <authorList>
            <person name="Zhang R.-G."/>
        </authorList>
    </citation>
    <scope>NUCLEOTIDE SEQUENCE [LARGE SCALE GENOMIC DNA]</scope>
    <source>
        <tissue evidence="7">Rhizome</tissue>
    </source>
</reference>
<protein>
    <recommendedName>
        <fullName evidence="6">Teneurin NHL domain-containing protein</fullName>
    </recommendedName>
</protein>
<feature type="region of interest" description="Disordered" evidence="3">
    <location>
        <begin position="274"/>
        <end position="296"/>
    </location>
</feature>
<feature type="repeat" description="NHL" evidence="2">
    <location>
        <begin position="142"/>
        <end position="171"/>
    </location>
</feature>
<evidence type="ECO:0000256" key="5">
    <source>
        <dbReference type="SAM" id="SignalP"/>
    </source>
</evidence>
<keyword evidence="1" id="KW-0677">Repeat</keyword>
<sequence length="410" mass="45303">MGRRKVSALLLLIVFFGGFCCASAASPARFASVLFSNLLSALWRRIWSATTDSRIAISSRSNVKFESGYSVETVFDGSRHGIEPFSVEVMPGGVLLVLDSENSNIYKISLPLSKYSRPKLVAGSAYGSSGHVDGKPREARMNHPKGLTVDDKGNIYVADTKNKAIRKISDSGVTTIAVGKSYRVGSIGLHIEDAKFSDDFEVVYVSSSCSLLVVDRGNQAIREIHLNFDDCADQYGAHLSLGITMLFAAAFFGYMLALVQRRWVVVASSSHEEKTTTRSYSASPHHQPLIPPETETEKQEEVEGFFTSLKEITASAAASIAPIFGRILSRRNTPSHLRNQQPRQEDNVWPLQESLVVPDEEPPPFETQTHSPRKTYAFMSKNSEKLQQLQHDTAYFTEWGGAERHNCSTT</sequence>
<feature type="chain" id="PRO_5035297465" description="Teneurin NHL domain-containing protein" evidence="5">
    <location>
        <begin position="25"/>
        <end position="410"/>
    </location>
</feature>
<dbReference type="OrthoDB" id="342730at2759"/>
<organism evidence="7 8">
    <name type="scientific">Zingiber officinale</name>
    <name type="common">Ginger</name>
    <name type="synonym">Amomum zingiber</name>
    <dbReference type="NCBI Taxonomy" id="94328"/>
    <lineage>
        <taxon>Eukaryota</taxon>
        <taxon>Viridiplantae</taxon>
        <taxon>Streptophyta</taxon>
        <taxon>Embryophyta</taxon>
        <taxon>Tracheophyta</taxon>
        <taxon>Spermatophyta</taxon>
        <taxon>Magnoliopsida</taxon>
        <taxon>Liliopsida</taxon>
        <taxon>Zingiberales</taxon>
        <taxon>Zingiberaceae</taxon>
        <taxon>Zingiber</taxon>
    </lineage>
</organism>
<evidence type="ECO:0000313" key="8">
    <source>
        <dbReference type="Proteomes" id="UP000734854"/>
    </source>
</evidence>
<dbReference type="AlphaFoldDB" id="A0A8J5ETC3"/>
<keyword evidence="5" id="KW-0732">Signal</keyword>
<name>A0A8J5ETC3_ZINOF</name>
<dbReference type="Pfam" id="PF25021">
    <property type="entry name" value="TEN_NHL"/>
    <property type="match status" value="1"/>
</dbReference>
<proteinExistence type="predicted"/>
<dbReference type="Proteomes" id="UP000734854">
    <property type="component" value="Unassembled WGS sequence"/>
</dbReference>
<dbReference type="PROSITE" id="PS51125">
    <property type="entry name" value="NHL"/>
    <property type="match status" value="1"/>
</dbReference>
<evidence type="ECO:0000256" key="2">
    <source>
        <dbReference type="PROSITE-ProRule" id="PRU00504"/>
    </source>
</evidence>
<keyword evidence="8" id="KW-1185">Reference proteome</keyword>
<evidence type="ECO:0000259" key="6">
    <source>
        <dbReference type="Pfam" id="PF25021"/>
    </source>
</evidence>
<dbReference type="InterPro" id="IPR001258">
    <property type="entry name" value="NHL_repeat"/>
</dbReference>
<comment type="caution">
    <text evidence="7">The sequence shown here is derived from an EMBL/GenBank/DDBJ whole genome shotgun (WGS) entry which is preliminary data.</text>
</comment>
<dbReference type="PANTHER" id="PTHR13833">
    <property type="match status" value="1"/>
</dbReference>
<feature type="transmembrane region" description="Helical" evidence="4">
    <location>
        <begin position="235"/>
        <end position="259"/>
    </location>
</feature>
<evidence type="ECO:0000256" key="3">
    <source>
        <dbReference type="SAM" id="MobiDB-lite"/>
    </source>
</evidence>
<evidence type="ECO:0000313" key="7">
    <source>
        <dbReference type="EMBL" id="KAG6467937.1"/>
    </source>
</evidence>